<gene>
    <name evidence="1" type="ORF">GRF59_25570</name>
</gene>
<evidence type="ECO:0000313" key="1">
    <source>
        <dbReference type="EMBL" id="MWV46986.1"/>
    </source>
</evidence>
<dbReference type="Gene3D" id="3.40.50.720">
    <property type="entry name" value="NAD(P)-binding Rossmann-like Domain"/>
    <property type="match status" value="1"/>
</dbReference>
<name>A0A7X3LIH1_9BACL</name>
<protein>
    <submittedName>
        <fullName evidence="1">Epimerase</fullName>
    </submittedName>
</protein>
<dbReference type="AlphaFoldDB" id="A0A7X3LIH1"/>
<proteinExistence type="predicted"/>
<organism evidence="1 2">
    <name type="scientific">Paenibacillus dendrobii</name>
    <dbReference type="NCBI Taxonomy" id="2691084"/>
    <lineage>
        <taxon>Bacteria</taxon>
        <taxon>Bacillati</taxon>
        <taxon>Bacillota</taxon>
        <taxon>Bacilli</taxon>
        <taxon>Bacillales</taxon>
        <taxon>Paenibacillaceae</taxon>
        <taxon>Paenibacillus</taxon>
    </lineage>
</organism>
<dbReference type="SUPFAM" id="SSF51735">
    <property type="entry name" value="NAD(P)-binding Rossmann-fold domains"/>
    <property type="match status" value="1"/>
</dbReference>
<dbReference type="InterPro" id="IPR036291">
    <property type="entry name" value="NAD(P)-bd_dom_sf"/>
</dbReference>
<dbReference type="Proteomes" id="UP000460318">
    <property type="component" value="Unassembled WGS sequence"/>
</dbReference>
<dbReference type="EMBL" id="WUBI01000005">
    <property type="protein sequence ID" value="MWV46986.1"/>
    <property type="molecule type" value="Genomic_DNA"/>
</dbReference>
<comment type="caution">
    <text evidence="1">The sequence shown here is derived from an EMBL/GenBank/DDBJ whole genome shotgun (WGS) entry which is preliminary data.</text>
</comment>
<sequence>MNTIEELEMRLAEPSDELLDDLSRLDGDIMLLGVGGKMGPSMARLAMNAIAKAGLNKKVIGVSRFSSGTLKQELEEMGVETISADLLDDEQLQALPEVKNIIFMAGNKFGTTGNEHFTWAMNAYLPGRVAEKFKNSRMVVFSTGNVYPLTPVGAGGAAEEVTPNANGEYGQSCLGRERVFEHFSHKYQIPMFIYRLNYAIDLRYGVLLELAKSIQDGTPIDISMGHANVIWQGDANEIALRALRVCRSPAVTMNVTGPETLSLRWVAEEFGRRLGVEPVLVGEEASTALLSNASKAMQTFGYPKVSVLQMIDWISDWVLQDGATWNKPTHFQQREGKY</sequence>
<keyword evidence="2" id="KW-1185">Reference proteome</keyword>
<accession>A0A7X3LIH1</accession>
<evidence type="ECO:0000313" key="2">
    <source>
        <dbReference type="Proteomes" id="UP000460318"/>
    </source>
</evidence>
<reference evidence="1 2" key="1">
    <citation type="submission" date="2019-12" db="EMBL/GenBank/DDBJ databases">
        <title>Paenibacillus sp. nov., an endophytic bacterium isolated from the stem of Dendrobium.</title>
        <authorList>
            <person name="Zhao R."/>
        </authorList>
    </citation>
    <scope>NUCLEOTIDE SEQUENCE [LARGE SCALE GENOMIC DNA]</scope>
    <source>
        <strain evidence="1 2">HJL G12</strain>
    </source>
</reference>
<dbReference type="RefSeq" id="WP_160500636.1">
    <property type="nucleotide sequence ID" value="NZ_WUBI01000005.1"/>
</dbReference>